<dbReference type="InterPro" id="IPR019585">
    <property type="entry name" value="Rpn7/CSN1"/>
</dbReference>
<dbReference type="EMBL" id="LT635757">
    <property type="protein sequence ID" value="SGZ48962.1"/>
    <property type="molecule type" value="Genomic_DNA"/>
</dbReference>
<keyword evidence="9" id="KW-1185">Reference proteome</keyword>
<dbReference type="InterPro" id="IPR045135">
    <property type="entry name" value="Rpn7_N"/>
</dbReference>
<evidence type="ECO:0000256" key="1">
    <source>
        <dbReference type="ARBA" id="ARBA00022942"/>
    </source>
</evidence>
<dbReference type="AlphaFoldDB" id="A0A1L0FWK5"/>
<dbReference type="FunFam" id="1.25.40.570:FF:000005">
    <property type="entry name" value="26S proteasome regulatory subunit N7"/>
    <property type="match status" value="1"/>
</dbReference>
<dbReference type="Pfam" id="PF01399">
    <property type="entry name" value="PCI"/>
    <property type="match status" value="1"/>
</dbReference>
<dbReference type="OrthoDB" id="1452at2759"/>
<dbReference type="InterPro" id="IPR000717">
    <property type="entry name" value="PCI_dom"/>
</dbReference>
<comment type="function">
    <text evidence="2">Component of the 19S cap proteasome complex which acts as a regulatory subunit of the 26S proteasome, involved in the ATP-dependent degradation of ubiquitinated proteins.</text>
</comment>
<reference evidence="8 9" key="1">
    <citation type="submission" date="2016-10" db="EMBL/GenBank/DDBJ databases">
        <authorList>
            <person name="de Groot N.N."/>
        </authorList>
    </citation>
    <scope>NUCLEOTIDE SEQUENCE [LARGE SCALE GENOMIC DNA]</scope>
    <source>
        <strain evidence="6 9">CBS 141442</strain>
        <strain evidence="7 8">PYCC 4715</strain>
    </source>
</reference>
<dbReference type="PANTHER" id="PTHR14145:SF1">
    <property type="entry name" value="26S PROTEASOME NON-ATPASE REGULATORY SUBUNIT 6"/>
    <property type="match status" value="1"/>
</dbReference>
<dbReference type="Gene3D" id="1.25.40.570">
    <property type="match status" value="1"/>
</dbReference>
<dbReference type="PROSITE" id="PS50250">
    <property type="entry name" value="PCI"/>
    <property type="match status" value="1"/>
</dbReference>
<evidence type="ECO:0000313" key="8">
    <source>
        <dbReference type="Proteomes" id="UP000182259"/>
    </source>
</evidence>
<dbReference type="STRING" id="45354.A0A1L0FWK5"/>
<protein>
    <submittedName>
        <fullName evidence="7">CIC11C00000003026</fullName>
    </submittedName>
    <submittedName>
        <fullName evidence="6">CIC11C00000004037</fullName>
    </submittedName>
</protein>
<dbReference type="InterPro" id="IPR019734">
    <property type="entry name" value="TPR_rpt"/>
</dbReference>
<dbReference type="EMBL" id="LT635770">
    <property type="protein sequence ID" value="SGZ58701.1"/>
    <property type="molecule type" value="Genomic_DNA"/>
</dbReference>
<dbReference type="Pfam" id="PF21154">
    <property type="entry name" value="RPN7_PSMD6_C"/>
    <property type="match status" value="1"/>
</dbReference>
<keyword evidence="1" id="KW-0647">Proteasome</keyword>
<dbReference type="PANTHER" id="PTHR14145">
    <property type="entry name" value="26S PROTESOME SUBUNIT 6"/>
    <property type="match status" value="1"/>
</dbReference>
<name>A0A1L0FWK5_9ASCO</name>
<feature type="domain" description="PCI" evidence="5">
    <location>
        <begin position="193"/>
        <end position="365"/>
    </location>
</feature>
<dbReference type="GO" id="GO:0043161">
    <property type="term" value="P:proteasome-mediated ubiquitin-dependent protein catabolic process"/>
    <property type="evidence" value="ECO:0007669"/>
    <property type="project" value="TreeGrafter"/>
</dbReference>
<evidence type="ECO:0000256" key="4">
    <source>
        <dbReference type="PROSITE-ProRule" id="PRU00339"/>
    </source>
</evidence>
<dbReference type="InterPro" id="IPR011990">
    <property type="entry name" value="TPR-like_helical_dom_sf"/>
</dbReference>
<evidence type="ECO:0000259" key="5">
    <source>
        <dbReference type="PROSITE" id="PS50250"/>
    </source>
</evidence>
<dbReference type="InterPro" id="IPR036390">
    <property type="entry name" value="WH_DNA-bd_sf"/>
</dbReference>
<dbReference type="Proteomes" id="UP000182259">
    <property type="component" value="Chromosome VII"/>
</dbReference>
<evidence type="ECO:0000313" key="6">
    <source>
        <dbReference type="EMBL" id="SGZ48962.1"/>
    </source>
</evidence>
<dbReference type="SUPFAM" id="SSF46785">
    <property type="entry name" value="Winged helix' DNA-binding domain"/>
    <property type="match status" value="1"/>
</dbReference>
<dbReference type="Proteomes" id="UP000182334">
    <property type="component" value="Chromosome II"/>
</dbReference>
<dbReference type="PROSITE" id="PS50005">
    <property type="entry name" value="TPR"/>
    <property type="match status" value="1"/>
</dbReference>
<dbReference type="InterPro" id="IPR049549">
    <property type="entry name" value="RPN7_PSMD6_C"/>
</dbReference>
<dbReference type="SUPFAM" id="SSF48452">
    <property type="entry name" value="TPR-like"/>
    <property type="match status" value="1"/>
</dbReference>
<evidence type="ECO:0000313" key="9">
    <source>
        <dbReference type="Proteomes" id="UP000182334"/>
    </source>
</evidence>
<sequence>MSEFESDVPNIPDHTLSEKEFVLQHSKDIDKLQLAEEILATIKTNNLAPYYKYLTTELPQYFAFDADLYKSMNDVTEAKISELKKVVQEAESEEETEVDVVTSTIKLAEYYTEIIDRHNAIETYNKVLQLSPSTGTKIDVLLTLARLDFFFRDYPGVSKHLSEVESLIEKGGDWERRNRYKTYQGVYYLATRNFSEAAKLLIDSLATFTSTELCSYEQVAQYSIIAGVLTLGRVDLKSKIVDSPEILSIYSQAKDLEPLVSLTNSLYTCQYNYFFQYLLQTHDQLLLTNKYLRVHSNYFLREMRCKAYAQLLESYKSLSLKSMARNFSVTEEFLDEDLCNFIPNNKLNCTIDKVNGIIETNRPDNKNSQYHQLVKQGDALLTKLQKYGAAVKLSGAERVA</sequence>
<proteinExistence type="predicted"/>
<dbReference type="Pfam" id="PF10602">
    <property type="entry name" value="RPN7"/>
    <property type="match status" value="1"/>
</dbReference>
<feature type="repeat" description="TPR" evidence="4">
    <location>
        <begin position="101"/>
        <end position="134"/>
    </location>
</feature>
<evidence type="ECO:0000313" key="7">
    <source>
        <dbReference type="EMBL" id="SGZ58701.1"/>
    </source>
</evidence>
<evidence type="ECO:0000256" key="2">
    <source>
        <dbReference type="ARBA" id="ARBA00093435"/>
    </source>
</evidence>
<dbReference type="GO" id="GO:0008541">
    <property type="term" value="C:proteasome regulatory particle, lid subcomplex"/>
    <property type="evidence" value="ECO:0007669"/>
    <property type="project" value="UniProtKB-ARBA"/>
</dbReference>
<gene>
    <name evidence="7" type="ORF">SAMEA4029009_CIC11G00000003026</name>
    <name evidence="6" type="ORF">SAMEA4029010_CIC11G00000004037</name>
</gene>
<accession>A0A1L0FWK5</accession>
<organism evidence="6 9">
    <name type="scientific">Sungouiella intermedia</name>
    <dbReference type="NCBI Taxonomy" id="45354"/>
    <lineage>
        <taxon>Eukaryota</taxon>
        <taxon>Fungi</taxon>
        <taxon>Dikarya</taxon>
        <taxon>Ascomycota</taxon>
        <taxon>Saccharomycotina</taxon>
        <taxon>Pichiomycetes</taxon>
        <taxon>Metschnikowiaceae</taxon>
        <taxon>Sungouiella</taxon>
    </lineage>
</organism>
<dbReference type="SMART" id="SM00088">
    <property type="entry name" value="PINT"/>
    <property type="match status" value="1"/>
</dbReference>
<evidence type="ECO:0000256" key="3">
    <source>
        <dbReference type="ARBA" id="ARBA00093502"/>
    </source>
</evidence>
<keyword evidence="4" id="KW-0802">TPR repeat</keyword>
<comment type="subunit">
    <text evidence="3">The 26S proteasome is composed of a core protease, known as the 20S proteasome, capped at one or both ends by the 19S regulatory complex (RC). The RC is composed of at least 18 different subunits in two subcomplexes, the base and the lid, which form the portions proximal and distal to the 20S proteolytic core, respectively. Component of the lid subcomplex of the 19S RC.</text>
</comment>